<dbReference type="Gene3D" id="3.10.520.10">
    <property type="entry name" value="ApbE-like domains"/>
    <property type="match status" value="1"/>
</dbReference>
<dbReference type="InterPro" id="IPR003374">
    <property type="entry name" value="ApbE-like_sf"/>
</dbReference>
<evidence type="ECO:0000313" key="12">
    <source>
        <dbReference type="Proteomes" id="UP001165368"/>
    </source>
</evidence>
<dbReference type="SUPFAM" id="SSF143631">
    <property type="entry name" value="ApbE-like"/>
    <property type="match status" value="1"/>
</dbReference>
<dbReference type="EC" id="2.7.1.180" evidence="2"/>
<comment type="cofactor">
    <cofactor evidence="1">
        <name>Mg(2+)</name>
        <dbReference type="ChEBI" id="CHEBI:18420"/>
    </cofactor>
</comment>
<evidence type="ECO:0000256" key="3">
    <source>
        <dbReference type="ARBA" id="ARBA00016337"/>
    </source>
</evidence>
<dbReference type="InterPro" id="IPR024932">
    <property type="entry name" value="ApbE"/>
</dbReference>
<evidence type="ECO:0000256" key="8">
    <source>
        <dbReference type="ARBA" id="ARBA00022842"/>
    </source>
</evidence>
<evidence type="ECO:0000256" key="9">
    <source>
        <dbReference type="ARBA" id="ARBA00031306"/>
    </source>
</evidence>
<dbReference type="EMBL" id="JAKLTQ010000019">
    <property type="protein sequence ID" value="MCG2623978.1"/>
    <property type="molecule type" value="Genomic_DNA"/>
</dbReference>
<gene>
    <name evidence="11" type="ORF">LVY72_18970</name>
</gene>
<keyword evidence="8" id="KW-0460">Magnesium</keyword>
<proteinExistence type="predicted"/>
<evidence type="ECO:0000256" key="4">
    <source>
        <dbReference type="ARBA" id="ARBA00022630"/>
    </source>
</evidence>
<evidence type="ECO:0000313" key="11">
    <source>
        <dbReference type="EMBL" id="MCG2623978.1"/>
    </source>
</evidence>
<comment type="caution">
    <text evidence="11">The sequence shown here is derived from an EMBL/GenBank/DDBJ whole genome shotgun (WGS) entry which is preliminary data.</text>
</comment>
<dbReference type="Pfam" id="PF02424">
    <property type="entry name" value="ApbE"/>
    <property type="match status" value="1"/>
</dbReference>
<keyword evidence="12" id="KW-1185">Reference proteome</keyword>
<protein>
    <recommendedName>
        <fullName evidence="3">FAD:protein FMN transferase</fullName>
        <ecNumber evidence="2">2.7.1.180</ecNumber>
    </recommendedName>
    <alternativeName>
        <fullName evidence="9">Flavin transferase</fullName>
    </alternativeName>
</protein>
<comment type="catalytic activity">
    <reaction evidence="10">
        <text>L-threonyl-[protein] + FAD = FMN-L-threonyl-[protein] + AMP + H(+)</text>
        <dbReference type="Rhea" id="RHEA:36847"/>
        <dbReference type="Rhea" id="RHEA-COMP:11060"/>
        <dbReference type="Rhea" id="RHEA-COMP:11061"/>
        <dbReference type="ChEBI" id="CHEBI:15378"/>
        <dbReference type="ChEBI" id="CHEBI:30013"/>
        <dbReference type="ChEBI" id="CHEBI:57692"/>
        <dbReference type="ChEBI" id="CHEBI:74257"/>
        <dbReference type="ChEBI" id="CHEBI:456215"/>
        <dbReference type="EC" id="2.7.1.180"/>
    </reaction>
</comment>
<name>A0ABS9LBA7_9MICC</name>
<evidence type="ECO:0000256" key="5">
    <source>
        <dbReference type="ARBA" id="ARBA00022679"/>
    </source>
</evidence>
<keyword evidence="7" id="KW-0274">FAD</keyword>
<evidence type="ECO:0000256" key="1">
    <source>
        <dbReference type="ARBA" id="ARBA00001946"/>
    </source>
</evidence>
<sequence length="295" mass="30398">MAALAHEFAFDAIGTRWSIATGQPLDAPARAAVAACIEDYSLLWSRFREDSLVARLAGQPGSHRLPAHAAGLAEVYAALHRATGGQVSPLVGSSLERLGYDAGYSLTPAGDPLPAPAWDNVDGVLAWNGPELATAAPLLLDVGAAGKGQLVDLVAGVLRARGFARCLVDAGGDMLVDAGGPVEVALEHPYDATRAIGSLVVEGQAICASAANRRAWGEGLHHVLDARTGVPVDSVAATWAVAESTLVADGVATGLFFASPARLAAESCLAGFSCVRMFSDGRAEYWGTLKGELFV</sequence>
<evidence type="ECO:0000256" key="2">
    <source>
        <dbReference type="ARBA" id="ARBA00011955"/>
    </source>
</evidence>
<dbReference type="PANTHER" id="PTHR30040:SF2">
    <property type="entry name" value="FAD:PROTEIN FMN TRANSFERASE"/>
    <property type="match status" value="1"/>
</dbReference>
<dbReference type="GO" id="GO:0016740">
    <property type="term" value="F:transferase activity"/>
    <property type="evidence" value="ECO:0007669"/>
    <property type="project" value="UniProtKB-KW"/>
</dbReference>
<evidence type="ECO:0000256" key="7">
    <source>
        <dbReference type="ARBA" id="ARBA00022827"/>
    </source>
</evidence>
<accession>A0ABS9LBA7</accession>
<dbReference type="Proteomes" id="UP001165368">
    <property type="component" value="Unassembled WGS sequence"/>
</dbReference>
<keyword evidence="6" id="KW-0479">Metal-binding</keyword>
<dbReference type="RefSeq" id="WP_237824885.1">
    <property type="nucleotide sequence ID" value="NZ_JAKLTQ010000019.1"/>
</dbReference>
<evidence type="ECO:0000256" key="6">
    <source>
        <dbReference type="ARBA" id="ARBA00022723"/>
    </source>
</evidence>
<keyword evidence="5 11" id="KW-0808">Transferase</keyword>
<reference evidence="11" key="1">
    <citation type="submission" date="2022-01" db="EMBL/GenBank/DDBJ databases">
        <authorList>
            <person name="Jo J.-H."/>
            <person name="Im W.-T."/>
        </authorList>
    </citation>
    <scope>NUCLEOTIDE SEQUENCE</scope>
    <source>
        <strain evidence="11">I2-34</strain>
    </source>
</reference>
<evidence type="ECO:0000256" key="10">
    <source>
        <dbReference type="ARBA" id="ARBA00048540"/>
    </source>
</evidence>
<dbReference type="PANTHER" id="PTHR30040">
    <property type="entry name" value="THIAMINE BIOSYNTHESIS LIPOPROTEIN APBE"/>
    <property type="match status" value="1"/>
</dbReference>
<organism evidence="11 12">
    <name type="scientific">Arthrobacter hankyongi</name>
    <dbReference type="NCBI Taxonomy" id="2904801"/>
    <lineage>
        <taxon>Bacteria</taxon>
        <taxon>Bacillati</taxon>
        <taxon>Actinomycetota</taxon>
        <taxon>Actinomycetes</taxon>
        <taxon>Micrococcales</taxon>
        <taxon>Micrococcaceae</taxon>
        <taxon>Arthrobacter</taxon>
    </lineage>
</organism>
<keyword evidence="4" id="KW-0285">Flavoprotein</keyword>